<reference evidence="1" key="1">
    <citation type="submission" date="2019-10" db="EMBL/GenBank/DDBJ databases">
        <authorList>
            <person name="Soares A.E.R."/>
            <person name="Aleixo A."/>
            <person name="Schneider P."/>
            <person name="Miyaki C.Y."/>
            <person name="Schneider M.P."/>
            <person name="Mello C."/>
            <person name="Vasconcelos A.T.R."/>
        </authorList>
    </citation>
    <scope>NUCLEOTIDE SEQUENCE</scope>
    <source>
        <tissue evidence="1">Muscle</tissue>
    </source>
</reference>
<evidence type="ECO:0000313" key="1">
    <source>
        <dbReference type="EMBL" id="KAJ7425842.1"/>
    </source>
</evidence>
<dbReference type="PANTHER" id="PTHR33332">
    <property type="entry name" value="REVERSE TRANSCRIPTASE DOMAIN-CONTAINING PROTEIN"/>
    <property type="match status" value="1"/>
</dbReference>
<accession>A0ABQ9DSN6</accession>
<name>A0ABQ9DSN6_9PASS</name>
<dbReference type="EMBL" id="WHWB01032380">
    <property type="protein sequence ID" value="KAJ7425842.1"/>
    <property type="molecule type" value="Genomic_DNA"/>
</dbReference>
<sequence>MITKLLLYPLEITCLDSVNGLMFSWRPVTSGIHQGSRLGLAVFNILADDMDSETECTLNKLADDIKVCGAVNMLEGRDAIHKDCDRLERLAHANLMKFNKAKSMVSHMGQSQAQIQDLMEEKTIPYTSICVAFDLLEQRTDTPLNPPAYKGIYKHSMPAIFLNLA</sequence>
<evidence type="ECO:0008006" key="3">
    <source>
        <dbReference type="Google" id="ProtNLM"/>
    </source>
</evidence>
<keyword evidence="2" id="KW-1185">Reference proteome</keyword>
<evidence type="ECO:0000313" key="2">
    <source>
        <dbReference type="Proteomes" id="UP001145742"/>
    </source>
</evidence>
<dbReference type="Proteomes" id="UP001145742">
    <property type="component" value="Unassembled WGS sequence"/>
</dbReference>
<protein>
    <recommendedName>
        <fullName evidence="3">Reverse transcriptase domain-containing protein</fullName>
    </recommendedName>
</protein>
<organism evidence="1 2">
    <name type="scientific">Willisornis vidua</name>
    <name type="common">Xingu scale-backed antbird</name>
    <dbReference type="NCBI Taxonomy" id="1566151"/>
    <lineage>
        <taxon>Eukaryota</taxon>
        <taxon>Metazoa</taxon>
        <taxon>Chordata</taxon>
        <taxon>Craniata</taxon>
        <taxon>Vertebrata</taxon>
        <taxon>Euteleostomi</taxon>
        <taxon>Archelosauria</taxon>
        <taxon>Archosauria</taxon>
        <taxon>Dinosauria</taxon>
        <taxon>Saurischia</taxon>
        <taxon>Theropoda</taxon>
        <taxon>Coelurosauria</taxon>
        <taxon>Aves</taxon>
        <taxon>Neognathae</taxon>
        <taxon>Neoaves</taxon>
        <taxon>Telluraves</taxon>
        <taxon>Australaves</taxon>
        <taxon>Passeriformes</taxon>
        <taxon>Thamnophilidae</taxon>
        <taxon>Willisornis</taxon>
    </lineage>
</organism>
<comment type="caution">
    <text evidence="1">The sequence shown here is derived from an EMBL/GenBank/DDBJ whole genome shotgun (WGS) entry which is preliminary data.</text>
</comment>
<proteinExistence type="predicted"/>
<gene>
    <name evidence="1" type="ORF">WISP_20456</name>
</gene>